<dbReference type="InterPro" id="IPR003607">
    <property type="entry name" value="HD/PDEase_dom"/>
</dbReference>
<evidence type="ECO:0000313" key="2">
    <source>
        <dbReference type="EMBL" id="SFU91682.1"/>
    </source>
</evidence>
<dbReference type="AlphaFoldDB" id="A0A1I7K2R7"/>
<name>A0A1I7K2R7_9BACL</name>
<proteinExistence type="predicted"/>
<reference evidence="3" key="1">
    <citation type="submission" date="2016-10" db="EMBL/GenBank/DDBJ databases">
        <authorList>
            <person name="Varghese N."/>
        </authorList>
    </citation>
    <scope>NUCLEOTIDE SEQUENCE [LARGE SCALE GENOMIC DNA]</scope>
    <source>
        <strain evidence="3">DSM 17980</strain>
    </source>
</reference>
<dbReference type="Gene3D" id="1.10.3210.10">
    <property type="entry name" value="Hypothetical protein af1432"/>
    <property type="match status" value="2"/>
</dbReference>
<dbReference type="NCBIfam" id="TIGR00277">
    <property type="entry name" value="HDIG"/>
    <property type="match status" value="1"/>
</dbReference>
<gene>
    <name evidence="2" type="ORF">SAMN05421543_11354</name>
</gene>
<dbReference type="STRING" id="392015.SAMN05421543_11354"/>
<dbReference type="EMBL" id="FPBV01000013">
    <property type="protein sequence ID" value="SFU91682.1"/>
    <property type="molecule type" value="Genomic_DNA"/>
</dbReference>
<dbReference type="Proteomes" id="UP000183508">
    <property type="component" value="Unassembled WGS sequence"/>
</dbReference>
<dbReference type="RefSeq" id="WP_074953396.1">
    <property type="nucleotide sequence ID" value="NZ_FPBV01000013.1"/>
</dbReference>
<dbReference type="SUPFAM" id="SSF109604">
    <property type="entry name" value="HD-domain/PDEase-like"/>
    <property type="match status" value="1"/>
</dbReference>
<evidence type="ECO:0000313" key="3">
    <source>
        <dbReference type="Proteomes" id="UP000183508"/>
    </source>
</evidence>
<dbReference type="InterPro" id="IPR006675">
    <property type="entry name" value="HDIG_dom"/>
</dbReference>
<dbReference type="PANTHER" id="PTHR38659">
    <property type="entry name" value="METAL-DEPENDENT PHOSPHOHYDROLASE"/>
    <property type="match status" value="1"/>
</dbReference>
<dbReference type="PANTHER" id="PTHR38659:SF1">
    <property type="entry name" value="METAL DEPENDENT PHOSPHOHYDROLASE"/>
    <property type="match status" value="1"/>
</dbReference>
<sequence>MKTREEALALLHEYTQSESLRRHAYAVEAAMRAYAEKFGEDVEKWGITGLLHDFDYERYPGMPHEHTIVGARILRELGYPEDVIYAIQAHADYNHLPRNTRMAQALYACDELCGFIMAVAMVRPTRNIADVEVKSVKKKLKDKAFAKGVNREDVYRGAEELGVDLDEHIRFVTEALTRVASALGLDGAESA</sequence>
<dbReference type="eggNOG" id="COG2316">
    <property type="taxonomic scope" value="Bacteria"/>
</dbReference>
<dbReference type="CDD" id="cd00077">
    <property type="entry name" value="HDc"/>
    <property type="match status" value="1"/>
</dbReference>
<dbReference type="OrthoDB" id="9801160at2"/>
<dbReference type="InterPro" id="IPR006674">
    <property type="entry name" value="HD_domain"/>
</dbReference>
<feature type="domain" description="HD" evidence="1">
    <location>
        <begin position="22"/>
        <end position="110"/>
    </location>
</feature>
<organism evidence="2 3">
    <name type="scientific">Alicyclobacillus macrosporangiidus</name>
    <dbReference type="NCBI Taxonomy" id="392015"/>
    <lineage>
        <taxon>Bacteria</taxon>
        <taxon>Bacillati</taxon>
        <taxon>Bacillota</taxon>
        <taxon>Bacilli</taxon>
        <taxon>Bacillales</taxon>
        <taxon>Alicyclobacillaceae</taxon>
        <taxon>Alicyclobacillus</taxon>
    </lineage>
</organism>
<evidence type="ECO:0000259" key="1">
    <source>
        <dbReference type="Pfam" id="PF01966"/>
    </source>
</evidence>
<dbReference type="Pfam" id="PF01966">
    <property type="entry name" value="HD"/>
    <property type="match status" value="1"/>
</dbReference>
<protein>
    <submittedName>
        <fullName evidence="2">HDIG domain-containing protein</fullName>
    </submittedName>
</protein>
<accession>A0A1I7K2R7</accession>
<keyword evidence="3" id="KW-1185">Reference proteome</keyword>